<dbReference type="InterPro" id="IPR029044">
    <property type="entry name" value="Nucleotide-diphossugar_trans"/>
</dbReference>
<dbReference type="EMBL" id="AP026867">
    <property type="protein sequence ID" value="BDS15245.1"/>
    <property type="molecule type" value="Genomic_DNA"/>
</dbReference>
<dbReference type="GO" id="GO:0016758">
    <property type="term" value="F:hexosyltransferase activity"/>
    <property type="evidence" value="ECO:0007669"/>
    <property type="project" value="UniProtKB-ARBA"/>
</dbReference>
<dbReference type="PANTHER" id="PTHR22916:SF3">
    <property type="entry name" value="UDP-GLCNAC:BETAGAL BETA-1,3-N-ACETYLGLUCOSAMINYLTRANSFERASE-LIKE PROTEIN 1"/>
    <property type="match status" value="1"/>
</dbReference>
<keyword evidence="3" id="KW-1185">Reference proteome</keyword>
<sequence>MNSINNHNLVSVIIPAYKAGDYIEETIRGVLAQTHRNFELIIVDDGSPDHQAQIIEPLAASDTRIQYIKQKNGGVSSARNHGYQCSKGDYLAFLDADDIWLPQNLEKKLAKFATDPALGLVHSDMAIMDGKSQLTGETKSGKEGYILDDLLSWNGTCVPTPSSILVKRTVVETVGGFDLALSNAADQEFFFRVAQKYKIGRVPEVTWWYRVHDNNMHSNIPVMEKDALLAYQRAEEHQLFKSKSFRNFCFANMYMIMGASWWGDGNNKKKGLQYLLKAIWTYPPALSKVAKKLFS</sequence>
<feature type="domain" description="Glycosyltransferase 2-like" evidence="1">
    <location>
        <begin position="11"/>
        <end position="171"/>
    </location>
</feature>
<accession>A0A915YL56</accession>
<dbReference type="Proteomes" id="UP001060919">
    <property type="component" value="Chromosome"/>
</dbReference>
<gene>
    <name evidence="2" type="ORF">AsAng_0060290</name>
</gene>
<dbReference type="InterPro" id="IPR001173">
    <property type="entry name" value="Glyco_trans_2-like"/>
</dbReference>
<evidence type="ECO:0000313" key="2">
    <source>
        <dbReference type="EMBL" id="BDS15245.1"/>
    </source>
</evidence>
<dbReference type="Pfam" id="PF00535">
    <property type="entry name" value="Glycos_transf_2"/>
    <property type="match status" value="1"/>
</dbReference>
<evidence type="ECO:0000313" key="3">
    <source>
        <dbReference type="Proteomes" id="UP001060919"/>
    </source>
</evidence>
<reference evidence="2" key="1">
    <citation type="submission" date="2022-09" db="EMBL/GenBank/DDBJ databases">
        <title>Aureispira anguillicida sp. nov., isolated from Leptocephalus of Japanese eel Anguilla japonica.</title>
        <authorList>
            <person name="Yuasa K."/>
            <person name="Mekata T."/>
            <person name="Ikunari K."/>
        </authorList>
    </citation>
    <scope>NUCLEOTIDE SEQUENCE</scope>
    <source>
        <strain evidence="2">EL160426</strain>
    </source>
</reference>
<protein>
    <submittedName>
        <fullName evidence="2">Glycosyltransferase</fullName>
    </submittedName>
</protein>
<dbReference type="RefSeq" id="WP_264790414.1">
    <property type="nucleotide sequence ID" value="NZ_AP026867.1"/>
</dbReference>
<proteinExistence type="predicted"/>
<dbReference type="Gene3D" id="3.90.550.10">
    <property type="entry name" value="Spore Coat Polysaccharide Biosynthesis Protein SpsA, Chain A"/>
    <property type="match status" value="1"/>
</dbReference>
<dbReference type="AlphaFoldDB" id="A0A915YL56"/>
<organism evidence="2 3">
    <name type="scientific">Aureispira anguillae</name>
    <dbReference type="NCBI Taxonomy" id="2864201"/>
    <lineage>
        <taxon>Bacteria</taxon>
        <taxon>Pseudomonadati</taxon>
        <taxon>Bacteroidota</taxon>
        <taxon>Saprospiria</taxon>
        <taxon>Saprospirales</taxon>
        <taxon>Saprospiraceae</taxon>
        <taxon>Aureispira</taxon>
    </lineage>
</organism>
<dbReference type="SUPFAM" id="SSF53448">
    <property type="entry name" value="Nucleotide-diphospho-sugar transferases"/>
    <property type="match status" value="1"/>
</dbReference>
<evidence type="ECO:0000259" key="1">
    <source>
        <dbReference type="Pfam" id="PF00535"/>
    </source>
</evidence>
<name>A0A915YL56_9BACT</name>
<dbReference type="KEGG" id="aup:AsAng_0060290"/>
<dbReference type="PANTHER" id="PTHR22916">
    <property type="entry name" value="GLYCOSYLTRANSFERASE"/>
    <property type="match status" value="1"/>
</dbReference>